<dbReference type="SMART" id="SM00421">
    <property type="entry name" value="HTH_LUXR"/>
    <property type="match status" value="1"/>
</dbReference>
<proteinExistence type="predicted"/>
<evidence type="ECO:0000313" key="5">
    <source>
        <dbReference type="EMBL" id="TMI80241.1"/>
    </source>
</evidence>
<reference evidence="7 8" key="1">
    <citation type="journal article" date="2019" name="Nat. Microbiol.">
        <title>Mediterranean grassland soil C-N compound turnover is dependent on rainfall and depth, and is mediated by genomically divergent microorganisms.</title>
        <authorList>
            <person name="Diamond S."/>
            <person name="Andeer P.F."/>
            <person name="Li Z."/>
            <person name="Crits-Christoph A."/>
            <person name="Burstein D."/>
            <person name="Anantharaman K."/>
            <person name="Lane K.R."/>
            <person name="Thomas B.C."/>
            <person name="Pan C."/>
            <person name="Northen T.R."/>
            <person name="Banfield J.F."/>
        </authorList>
    </citation>
    <scope>NUCLEOTIDE SEQUENCE [LARGE SCALE GENOMIC DNA]</scope>
    <source>
        <strain evidence="6">NP_5</strain>
        <strain evidence="5">NP_7</strain>
    </source>
</reference>
<evidence type="ECO:0000313" key="6">
    <source>
        <dbReference type="EMBL" id="TMJ14205.1"/>
    </source>
</evidence>
<dbReference type="Proteomes" id="UP000320048">
    <property type="component" value="Unassembled WGS sequence"/>
</dbReference>
<keyword evidence="2" id="KW-0238">DNA-binding</keyword>
<dbReference type="InterPro" id="IPR036388">
    <property type="entry name" value="WH-like_DNA-bd_sf"/>
</dbReference>
<organism evidence="5 7">
    <name type="scientific">Candidatus Segetimicrobium genomatis</name>
    <dbReference type="NCBI Taxonomy" id="2569760"/>
    <lineage>
        <taxon>Bacteria</taxon>
        <taxon>Bacillati</taxon>
        <taxon>Candidatus Sysuimicrobiota</taxon>
        <taxon>Candidatus Sysuimicrobiia</taxon>
        <taxon>Candidatus Sysuimicrobiales</taxon>
        <taxon>Candidatus Segetimicrobiaceae</taxon>
        <taxon>Candidatus Segetimicrobium</taxon>
    </lineage>
</organism>
<keyword evidence="1" id="KW-0805">Transcription regulation</keyword>
<dbReference type="PANTHER" id="PTHR44688:SF16">
    <property type="entry name" value="DNA-BINDING TRANSCRIPTIONAL ACTIVATOR DEVR_DOSR"/>
    <property type="match status" value="1"/>
</dbReference>
<dbReference type="PRINTS" id="PR00038">
    <property type="entry name" value="HTHLUXR"/>
</dbReference>
<dbReference type="Gene3D" id="1.10.10.10">
    <property type="entry name" value="Winged helix-like DNA-binding domain superfamily/Winged helix DNA-binding domain"/>
    <property type="match status" value="1"/>
</dbReference>
<keyword evidence="3" id="KW-0804">Transcription</keyword>
<dbReference type="InterPro" id="IPR016032">
    <property type="entry name" value="Sig_transdc_resp-reg_C-effctor"/>
</dbReference>
<accession>A0A537J9M3</accession>
<dbReference type="InterPro" id="IPR000792">
    <property type="entry name" value="Tscrpt_reg_LuxR_C"/>
</dbReference>
<feature type="domain" description="HTH luxR-type" evidence="4">
    <location>
        <begin position="13"/>
        <end position="78"/>
    </location>
</feature>
<evidence type="ECO:0000313" key="8">
    <source>
        <dbReference type="Proteomes" id="UP000320393"/>
    </source>
</evidence>
<evidence type="ECO:0000313" key="7">
    <source>
        <dbReference type="Proteomes" id="UP000320048"/>
    </source>
</evidence>
<dbReference type="GO" id="GO:0003677">
    <property type="term" value="F:DNA binding"/>
    <property type="evidence" value="ECO:0007669"/>
    <property type="project" value="UniProtKB-KW"/>
</dbReference>
<evidence type="ECO:0000256" key="2">
    <source>
        <dbReference type="ARBA" id="ARBA00023125"/>
    </source>
</evidence>
<dbReference type="PANTHER" id="PTHR44688">
    <property type="entry name" value="DNA-BINDING TRANSCRIPTIONAL ACTIVATOR DEVR_DOSR"/>
    <property type="match status" value="1"/>
</dbReference>
<dbReference type="EMBL" id="VBAO01000232">
    <property type="protein sequence ID" value="TMI80241.1"/>
    <property type="molecule type" value="Genomic_DNA"/>
</dbReference>
<protein>
    <submittedName>
        <fullName evidence="5">Response regulator transcription factor</fullName>
    </submittedName>
</protein>
<evidence type="ECO:0000256" key="3">
    <source>
        <dbReference type="ARBA" id="ARBA00023163"/>
    </source>
</evidence>
<dbReference type="Pfam" id="PF00196">
    <property type="entry name" value="GerE"/>
    <property type="match status" value="1"/>
</dbReference>
<dbReference type="EMBL" id="VBAM01000121">
    <property type="protein sequence ID" value="TMJ14205.1"/>
    <property type="molecule type" value="Genomic_DNA"/>
</dbReference>
<gene>
    <name evidence="6" type="ORF">E6H02_03635</name>
    <name evidence="5" type="ORF">E6H04_09015</name>
</gene>
<dbReference type="PROSITE" id="PS50043">
    <property type="entry name" value="HTH_LUXR_2"/>
    <property type="match status" value="1"/>
</dbReference>
<evidence type="ECO:0000256" key="1">
    <source>
        <dbReference type="ARBA" id="ARBA00023015"/>
    </source>
</evidence>
<dbReference type="GO" id="GO:0006355">
    <property type="term" value="P:regulation of DNA-templated transcription"/>
    <property type="evidence" value="ECO:0007669"/>
    <property type="project" value="InterPro"/>
</dbReference>
<dbReference type="AlphaFoldDB" id="A0A537J9M3"/>
<dbReference type="CDD" id="cd06170">
    <property type="entry name" value="LuxR_C_like"/>
    <property type="match status" value="1"/>
</dbReference>
<name>A0A537J9M3_9BACT</name>
<dbReference type="SUPFAM" id="SSF46894">
    <property type="entry name" value="C-terminal effector domain of the bipartite response regulators"/>
    <property type="match status" value="1"/>
</dbReference>
<sequence>MGVGSDLRWASEALVPSQVLTPRQREVAALIALGLTNREIASRLVVAERTAEGHVQSILNKLGFYSRSRIAAWAVGCRLVGGGRDR</sequence>
<comment type="caution">
    <text evidence="5">The sequence shown here is derived from an EMBL/GenBank/DDBJ whole genome shotgun (WGS) entry which is preliminary data.</text>
</comment>
<dbReference type="Proteomes" id="UP000320393">
    <property type="component" value="Unassembled WGS sequence"/>
</dbReference>
<evidence type="ECO:0000259" key="4">
    <source>
        <dbReference type="PROSITE" id="PS50043"/>
    </source>
</evidence>